<dbReference type="STRING" id="1797731.A2W70_05070"/>
<feature type="transmembrane region" description="Helical" evidence="1">
    <location>
        <begin position="74"/>
        <end position="95"/>
    </location>
</feature>
<feature type="transmembrane region" description="Helical" evidence="1">
    <location>
        <begin position="7"/>
        <end position="34"/>
    </location>
</feature>
<feature type="transmembrane region" description="Helical" evidence="1">
    <location>
        <begin position="107"/>
        <end position="126"/>
    </location>
</feature>
<keyword evidence="1" id="KW-0812">Transmembrane</keyword>
<reference evidence="2 3" key="1">
    <citation type="journal article" date="2016" name="Nat. Commun.">
        <title>Thousands of microbial genomes shed light on interconnected biogeochemical processes in an aquifer system.</title>
        <authorList>
            <person name="Anantharaman K."/>
            <person name="Brown C.T."/>
            <person name="Hug L.A."/>
            <person name="Sharon I."/>
            <person name="Castelle C.J."/>
            <person name="Probst A.J."/>
            <person name="Thomas B.C."/>
            <person name="Singh A."/>
            <person name="Wilkins M.J."/>
            <person name="Karaoz U."/>
            <person name="Brodie E.L."/>
            <person name="Williams K.H."/>
            <person name="Hubbard S.S."/>
            <person name="Banfield J.F."/>
        </authorList>
    </citation>
    <scope>NUCLEOTIDE SEQUENCE [LARGE SCALE GENOMIC DNA]</scope>
</reference>
<dbReference type="EMBL" id="MFBU01000014">
    <property type="protein sequence ID" value="OGE06789.1"/>
    <property type="molecule type" value="Genomic_DNA"/>
</dbReference>
<evidence type="ECO:0000313" key="3">
    <source>
        <dbReference type="Proteomes" id="UP000177747"/>
    </source>
</evidence>
<sequence>MGQKGLIAGFYASIIALIFGSLVGSLGVWSVFAATSKTVLGGWLILLVIGSALGYLYSFVNYDKFFKKEFVVKGAAYGIVIWIITLILAGIFPILGQVAFAQPLRTVLFVQALTHLVWGAILGYLFQQQ</sequence>
<organism evidence="2 3">
    <name type="scientific">Candidatus Curtissbacteria bacterium RIFCSPLOWO2_02_41_11</name>
    <dbReference type="NCBI Taxonomy" id="1797731"/>
    <lineage>
        <taxon>Bacteria</taxon>
        <taxon>Candidatus Curtissiibacteriota</taxon>
    </lineage>
</organism>
<keyword evidence="1" id="KW-0472">Membrane</keyword>
<name>A0A1F5HS39_9BACT</name>
<protein>
    <submittedName>
        <fullName evidence="2">Uncharacterized protein</fullName>
    </submittedName>
</protein>
<evidence type="ECO:0000256" key="1">
    <source>
        <dbReference type="SAM" id="Phobius"/>
    </source>
</evidence>
<accession>A0A1F5HS39</accession>
<dbReference type="AlphaFoldDB" id="A0A1F5HS39"/>
<proteinExistence type="predicted"/>
<keyword evidence="1" id="KW-1133">Transmembrane helix</keyword>
<comment type="caution">
    <text evidence="2">The sequence shown here is derived from an EMBL/GenBank/DDBJ whole genome shotgun (WGS) entry which is preliminary data.</text>
</comment>
<feature type="transmembrane region" description="Helical" evidence="1">
    <location>
        <begin position="40"/>
        <end position="62"/>
    </location>
</feature>
<evidence type="ECO:0000313" key="2">
    <source>
        <dbReference type="EMBL" id="OGE06789.1"/>
    </source>
</evidence>
<dbReference type="Proteomes" id="UP000177747">
    <property type="component" value="Unassembled WGS sequence"/>
</dbReference>
<gene>
    <name evidence="2" type="ORF">A2W70_05070</name>
</gene>